<protein>
    <recommendedName>
        <fullName evidence="4">Photosynthesis system II assembly factor Ycf48/Hcf136-like domain-containing protein</fullName>
    </recommendedName>
</protein>
<name>A0A7S7SJG3_PALFE</name>
<dbReference type="InterPro" id="IPR052918">
    <property type="entry name" value="Motility_Chemotaxis_Reg"/>
</dbReference>
<dbReference type="EMBL" id="CP063849">
    <property type="protein sequence ID" value="QOY86663.1"/>
    <property type="molecule type" value="Genomic_DNA"/>
</dbReference>
<reference evidence="2 3" key="1">
    <citation type="submission" date="2020-10" db="EMBL/GenBank/DDBJ databases">
        <title>Complete genome sequence of Paludibaculum fermentans P105T, a facultatively anaerobic acidobacterium capable of dissimilatory Fe(III) reduction.</title>
        <authorList>
            <person name="Dedysh S.N."/>
            <person name="Beletsky A.V."/>
            <person name="Kulichevskaya I.S."/>
            <person name="Mardanov A.V."/>
            <person name="Ravin N.V."/>
        </authorList>
    </citation>
    <scope>NUCLEOTIDE SEQUENCE [LARGE SCALE GENOMIC DNA]</scope>
    <source>
        <strain evidence="2 3">P105</strain>
    </source>
</reference>
<accession>A0A7S7SJG3</accession>
<evidence type="ECO:0000256" key="1">
    <source>
        <dbReference type="SAM" id="SignalP"/>
    </source>
</evidence>
<dbReference type="SUPFAM" id="SSF101898">
    <property type="entry name" value="NHL repeat"/>
    <property type="match status" value="1"/>
</dbReference>
<dbReference type="Gene3D" id="2.130.10.10">
    <property type="entry name" value="YVTN repeat-like/Quinoprotein amine dehydrogenase"/>
    <property type="match status" value="2"/>
</dbReference>
<evidence type="ECO:0000313" key="3">
    <source>
        <dbReference type="Proteomes" id="UP000593892"/>
    </source>
</evidence>
<dbReference type="Proteomes" id="UP000593892">
    <property type="component" value="Chromosome"/>
</dbReference>
<organism evidence="2 3">
    <name type="scientific">Paludibaculum fermentans</name>
    <dbReference type="NCBI Taxonomy" id="1473598"/>
    <lineage>
        <taxon>Bacteria</taxon>
        <taxon>Pseudomonadati</taxon>
        <taxon>Acidobacteriota</taxon>
        <taxon>Terriglobia</taxon>
        <taxon>Bryobacterales</taxon>
        <taxon>Bryobacteraceae</taxon>
        <taxon>Paludibaculum</taxon>
    </lineage>
</organism>
<dbReference type="RefSeq" id="WP_194448332.1">
    <property type="nucleotide sequence ID" value="NZ_CP063849.1"/>
</dbReference>
<dbReference type="NCBIfam" id="TIGR03437">
    <property type="entry name" value="Soli_cterm"/>
    <property type="match status" value="1"/>
</dbReference>
<proteinExistence type="predicted"/>
<evidence type="ECO:0008006" key="4">
    <source>
        <dbReference type="Google" id="ProtNLM"/>
    </source>
</evidence>
<keyword evidence="1" id="KW-0732">Signal</keyword>
<dbReference type="AlphaFoldDB" id="A0A7S7SJG3"/>
<dbReference type="PANTHER" id="PTHR35580">
    <property type="entry name" value="CELL SURFACE GLYCOPROTEIN (S-LAYER PROTEIN)-LIKE PROTEIN"/>
    <property type="match status" value="1"/>
</dbReference>
<feature type="signal peptide" evidence="1">
    <location>
        <begin position="1"/>
        <end position="25"/>
    </location>
</feature>
<dbReference type="PANTHER" id="PTHR35580:SF1">
    <property type="entry name" value="PHYTASE-LIKE DOMAIN-CONTAINING PROTEIN"/>
    <property type="match status" value="1"/>
</dbReference>
<sequence length="1063" mass="110285">MRHSYRLLPVLIGLAAIAASSSAPAFADQPYRSGPGGVLNDYLIARFGGTGAATILALAGDPSGNLYVAGVSRSPAFAANNGLPRGLSESSLLRSLDLGETWRKFGAAPADAQFVLPDPADPMVLFAGGSQSIYRSADSGATWTTVYESAFWSDSSYFVQPAIDPANHLRLAATSPSGSLLLSVDNGKTWTEGACPVQNCGRLAADASGSGRLLVFHGSDGLFLSSDWGSTFARIALPGNGNVFLVAASFDAFHPGWMYVATSAGPASDVWLTKDGGVSWSQRSSQPAAMGAIRTLSPDPERPDTWYALTGRGLFRSEDGASTWISLRESFDGAFALPSHKCGAGGELIVQSGPSSFSRSSDLGTTWGADRNLNFTSLATGPNCTLYGAKSFSGDAFLAKIGSHGKLLWLNMLSGAMAESVLGLKLDAHGNLILLGTTESDDFPTTKTHIGSRGGSDLFVVRFSNEGHLFSGVTLGGQGNDRPSGWDIGAQGDTYIVGGTASSDFPVTLNALDTLPNDSSAGFALRLDPGDELVYSTYLSNPEVEASRLFFSNPTAVLAKAGGAVLIAGNGQVSGLQWPHSVEAGYLLELDSAGSRIASYRTLGEQITQDQKLDLGPRALATDAEGNVYLAGTTSRADFRTTPGAVSYPVSSRECWSWYQIASDEPAQQVYLMKFPADGTEPVYSAILGGRCDTRLGSFAVDSLGVATISVNTGPGFPLRLPLLAAPSTSAQFSQIYGSLVARISANGSTLQSSTYLDADGQDVRPVVAPGPEGATYVSASLDGNLGVMMLPAVAAPALQLNRVVNAFSGDSSGITHGGIYTFEVAGLDAEAYDLGLNPAEPLPTELMGVRVTFDGVPAPILRTGAGFVTAIGLRTSQINPPLPNEFTEVKVSFHGAVSNSVILPLLPLGTPAIAPLTYVAPPSASNPVDGLVFNDDGSVNDAEHPAKPGSMILAMVTGVGQAAGTFVPGAIAANEATVPASPLYSSWTPRQAVVAKSLPGFLTSIFQVLLTVPERTSPGTLQKVPLSVSAYPAIPAGSPLKYQPFGSSPNGIYPNAIAVYVK</sequence>
<gene>
    <name evidence="2" type="ORF">IRI77_28315</name>
</gene>
<evidence type="ECO:0000313" key="2">
    <source>
        <dbReference type="EMBL" id="QOY86663.1"/>
    </source>
</evidence>
<dbReference type="SUPFAM" id="SSF110296">
    <property type="entry name" value="Oligoxyloglucan reducing end-specific cellobiohydrolase"/>
    <property type="match status" value="1"/>
</dbReference>
<dbReference type="CDD" id="cd15482">
    <property type="entry name" value="Sialidase_non-viral"/>
    <property type="match status" value="1"/>
</dbReference>
<feature type="chain" id="PRO_5032776707" description="Photosynthesis system II assembly factor Ycf48/Hcf136-like domain-containing protein" evidence="1">
    <location>
        <begin position="26"/>
        <end position="1063"/>
    </location>
</feature>
<dbReference type="KEGG" id="pfer:IRI77_28315"/>
<dbReference type="InterPro" id="IPR015943">
    <property type="entry name" value="WD40/YVTN_repeat-like_dom_sf"/>
</dbReference>
<keyword evidence="3" id="KW-1185">Reference proteome</keyword>
<dbReference type="InterPro" id="IPR017803">
    <property type="entry name" value="CHP03437_C"/>
</dbReference>